<feature type="domain" description="HP" evidence="6">
    <location>
        <begin position="187"/>
        <end position="255"/>
    </location>
</feature>
<dbReference type="InterPro" id="IPR032402">
    <property type="entry name" value="AbLIM_anchor"/>
</dbReference>
<reference evidence="7" key="2">
    <citation type="submission" date="2025-09" db="UniProtKB">
        <authorList>
            <consortium name="Ensembl"/>
        </authorList>
    </citation>
    <scope>IDENTIFICATION</scope>
</reference>
<sequence length="255" mass="29336">SNIYRKPPVYKQYESSMMSGPGGRVVGEDVIQAAKFPAAHAPDPALPAKIETDYWPCPPSLAAVGTEWRKNRTMHEEEEEDESRRRRVVHEQEMSKVQSGLGRMILREEMENQRDIAKPTQFLPTRFRTGRWSPSKSSSLPGYGRNGLQRRKEPSALCHSLLRAVEPAAGGGTRASRMEKGVSMPNILEPKIYPYEILIVTTRGRSKLPRAVDRTTLERHLSPEEFYRLFGMSIQEFDRLPLWKKNEMKRRLRLF</sequence>
<feature type="region of interest" description="Disordered" evidence="5">
    <location>
        <begin position="127"/>
        <end position="149"/>
    </location>
</feature>
<dbReference type="PROSITE" id="PS51089">
    <property type="entry name" value="HP"/>
    <property type="match status" value="1"/>
</dbReference>
<evidence type="ECO:0000313" key="7">
    <source>
        <dbReference type="Ensembl" id="ENSPMAP00000002824.1"/>
    </source>
</evidence>
<keyword evidence="4" id="KW-0677">Repeat</keyword>
<dbReference type="GO" id="GO:0051015">
    <property type="term" value="F:actin filament binding"/>
    <property type="evidence" value="ECO:0007669"/>
    <property type="project" value="TreeGrafter"/>
</dbReference>
<evidence type="ECO:0000256" key="5">
    <source>
        <dbReference type="SAM" id="MobiDB-lite"/>
    </source>
</evidence>
<dbReference type="PANTHER" id="PTHR24213">
    <property type="entry name" value="ACTIN-BINDING LIM PROTEIN"/>
    <property type="match status" value="1"/>
</dbReference>
<comment type="subcellular location">
    <subcellularLocation>
        <location evidence="1">Cytoplasm</location>
    </subcellularLocation>
</comment>
<dbReference type="GO" id="GO:0007010">
    <property type="term" value="P:cytoskeleton organization"/>
    <property type="evidence" value="ECO:0007669"/>
    <property type="project" value="InterPro"/>
</dbReference>
<dbReference type="SMART" id="SM00153">
    <property type="entry name" value="VHP"/>
    <property type="match status" value="1"/>
</dbReference>
<protein>
    <recommendedName>
        <fullName evidence="6">HP domain-containing protein</fullName>
    </recommendedName>
</protein>
<evidence type="ECO:0000256" key="3">
    <source>
        <dbReference type="ARBA" id="ARBA00022553"/>
    </source>
</evidence>
<organism evidence="7">
    <name type="scientific">Petromyzon marinus</name>
    <name type="common">Sea lamprey</name>
    <dbReference type="NCBI Taxonomy" id="7757"/>
    <lineage>
        <taxon>Eukaryota</taxon>
        <taxon>Metazoa</taxon>
        <taxon>Chordata</taxon>
        <taxon>Craniata</taxon>
        <taxon>Vertebrata</taxon>
        <taxon>Cyclostomata</taxon>
        <taxon>Hyperoartia</taxon>
        <taxon>Petromyzontiformes</taxon>
        <taxon>Petromyzontidae</taxon>
        <taxon>Petromyzon</taxon>
    </lineage>
</organism>
<feature type="region of interest" description="Disordered" evidence="5">
    <location>
        <begin position="71"/>
        <end position="99"/>
    </location>
</feature>
<dbReference type="PANTHER" id="PTHR24213:SF9">
    <property type="entry name" value="UNCOORDINATED 115A, ISOFORM B-RELATED"/>
    <property type="match status" value="1"/>
</dbReference>
<dbReference type="AlphaFoldDB" id="S4RC92"/>
<dbReference type="STRING" id="7757.ENSPMAP00000002824"/>
<accession>S4RC92</accession>
<dbReference type="HOGENOM" id="CLU_1075821_0_0_1"/>
<dbReference type="Pfam" id="PF02209">
    <property type="entry name" value="VHP"/>
    <property type="match status" value="1"/>
</dbReference>
<reference evidence="7" key="1">
    <citation type="submission" date="2025-08" db="UniProtKB">
        <authorList>
            <consortium name="Ensembl"/>
        </authorList>
    </citation>
    <scope>IDENTIFICATION</scope>
</reference>
<dbReference type="Gene3D" id="1.10.950.10">
    <property type="entry name" value="Villin headpiece domain"/>
    <property type="match status" value="1"/>
</dbReference>
<dbReference type="FunFam" id="1.10.950.10:FF:000001">
    <property type="entry name" value="actin-binding LIM protein 1 isoform X2"/>
    <property type="match status" value="1"/>
</dbReference>
<keyword evidence="3" id="KW-0597">Phosphoprotein</keyword>
<dbReference type="InterPro" id="IPR036886">
    <property type="entry name" value="Villin_headpiece_dom_sf"/>
</dbReference>
<dbReference type="GeneTree" id="ENSGT00950000182850"/>
<name>S4RC92_PETMA</name>
<dbReference type="GO" id="GO:0005737">
    <property type="term" value="C:cytoplasm"/>
    <property type="evidence" value="ECO:0007669"/>
    <property type="project" value="UniProtKB-SubCell"/>
</dbReference>
<dbReference type="InterPro" id="IPR003128">
    <property type="entry name" value="Villin_headpiece"/>
</dbReference>
<dbReference type="GO" id="GO:0015629">
    <property type="term" value="C:actin cytoskeleton"/>
    <property type="evidence" value="ECO:0007669"/>
    <property type="project" value="TreeGrafter"/>
</dbReference>
<keyword evidence="2" id="KW-0963">Cytoplasm</keyword>
<dbReference type="InterPro" id="IPR051618">
    <property type="entry name" value="Actin-binding_LIM"/>
</dbReference>
<evidence type="ECO:0000256" key="2">
    <source>
        <dbReference type="ARBA" id="ARBA00022490"/>
    </source>
</evidence>
<evidence type="ECO:0000256" key="1">
    <source>
        <dbReference type="ARBA" id="ARBA00004496"/>
    </source>
</evidence>
<dbReference type="SUPFAM" id="SSF47050">
    <property type="entry name" value="VHP, Villin headpiece domain"/>
    <property type="match status" value="1"/>
</dbReference>
<dbReference type="GO" id="GO:0030032">
    <property type="term" value="P:lamellipodium assembly"/>
    <property type="evidence" value="ECO:0007669"/>
    <property type="project" value="TreeGrafter"/>
</dbReference>
<evidence type="ECO:0000256" key="4">
    <source>
        <dbReference type="ARBA" id="ARBA00022737"/>
    </source>
</evidence>
<dbReference type="Pfam" id="PF16182">
    <property type="entry name" value="AbLIM_anchor"/>
    <property type="match status" value="1"/>
</dbReference>
<evidence type="ECO:0000259" key="6">
    <source>
        <dbReference type="PROSITE" id="PS51089"/>
    </source>
</evidence>
<proteinExistence type="predicted"/>
<dbReference type="Ensembl" id="ENSPMAT00000002837.1">
    <property type="protein sequence ID" value="ENSPMAP00000002824.1"/>
    <property type="gene ID" value="ENSPMAG00000002578.1"/>
</dbReference>